<name>A0A1M6CRE8_9FLAO</name>
<dbReference type="OrthoDB" id="2719609at2"/>
<keyword evidence="3" id="KW-0560">Oxidoreductase</keyword>
<evidence type="ECO:0000259" key="2">
    <source>
        <dbReference type="Pfam" id="PF00903"/>
    </source>
</evidence>
<dbReference type="RefSeq" id="WP_072988951.1">
    <property type="nucleotide sequence ID" value="NZ_FQYU01000001.1"/>
</dbReference>
<keyword evidence="4" id="KW-1185">Reference proteome</keyword>
<dbReference type="AlphaFoldDB" id="A0A1M6CRE8"/>
<organism evidence="3 4">
    <name type="scientific">Pseudozobellia thermophila</name>
    <dbReference type="NCBI Taxonomy" id="192903"/>
    <lineage>
        <taxon>Bacteria</taxon>
        <taxon>Pseudomonadati</taxon>
        <taxon>Bacteroidota</taxon>
        <taxon>Flavobacteriia</taxon>
        <taxon>Flavobacteriales</taxon>
        <taxon>Flavobacteriaceae</taxon>
        <taxon>Pseudozobellia</taxon>
    </lineage>
</organism>
<dbReference type="GO" id="GO:0051213">
    <property type="term" value="F:dioxygenase activity"/>
    <property type="evidence" value="ECO:0007669"/>
    <property type="project" value="UniProtKB-KW"/>
</dbReference>
<feature type="region of interest" description="Disordered" evidence="1">
    <location>
        <begin position="93"/>
        <end position="115"/>
    </location>
</feature>
<dbReference type="Pfam" id="PF00903">
    <property type="entry name" value="Glyoxalase"/>
    <property type="match status" value="1"/>
</dbReference>
<accession>A0A1M6CRE8</accession>
<dbReference type="EMBL" id="FQYU01000001">
    <property type="protein sequence ID" value="SHI63587.1"/>
    <property type="molecule type" value="Genomic_DNA"/>
</dbReference>
<dbReference type="Gene3D" id="3.10.180.10">
    <property type="entry name" value="2,3-Dihydroxybiphenyl 1,2-Dioxygenase, domain 1"/>
    <property type="match status" value="1"/>
</dbReference>
<dbReference type="InterPro" id="IPR029068">
    <property type="entry name" value="Glyas_Bleomycin-R_OHBP_Dase"/>
</dbReference>
<reference evidence="4" key="1">
    <citation type="submission" date="2016-11" db="EMBL/GenBank/DDBJ databases">
        <authorList>
            <person name="Varghese N."/>
            <person name="Submissions S."/>
        </authorList>
    </citation>
    <scope>NUCLEOTIDE SEQUENCE [LARGE SCALE GENOMIC DNA]</scope>
    <source>
        <strain evidence="4">DSM 19858</strain>
    </source>
</reference>
<sequence>MQLGNFSVSLNVKDIKASKVFYEALGFSVFAGDLEQNWLILKNGNATIGLFQGMFDKNILTFNPGWDSNAKALDAFTDVRELQKRFRAQGITLDTEADENTTGPGSCMLRDPDGNPILIDQHV</sequence>
<gene>
    <name evidence="3" type="ORF">SAMN04488513_101851</name>
</gene>
<evidence type="ECO:0000256" key="1">
    <source>
        <dbReference type="SAM" id="MobiDB-lite"/>
    </source>
</evidence>
<dbReference type="PANTHER" id="PTHR36503:SF1">
    <property type="entry name" value="BLR2520 PROTEIN"/>
    <property type="match status" value="1"/>
</dbReference>
<evidence type="ECO:0000313" key="3">
    <source>
        <dbReference type="EMBL" id="SHI63587.1"/>
    </source>
</evidence>
<evidence type="ECO:0000313" key="4">
    <source>
        <dbReference type="Proteomes" id="UP000184543"/>
    </source>
</evidence>
<dbReference type="SUPFAM" id="SSF54593">
    <property type="entry name" value="Glyoxalase/Bleomycin resistance protein/Dihydroxybiphenyl dioxygenase"/>
    <property type="match status" value="1"/>
</dbReference>
<dbReference type="PANTHER" id="PTHR36503">
    <property type="entry name" value="BLR2520 PROTEIN"/>
    <property type="match status" value="1"/>
</dbReference>
<dbReference type="CDD" id="cd06587">
    <property type="entry name" value="VOC"/>
    <property type="match status" value="1"/>
</dbReference>
<dbReference type="Proteomes" id="UP000184543">
    <property type="component" value="Unassembled WGS sequence"/>
</dbReference>
<proteinExistence type="predicted"/>
<protein>
    <submittedName>
        <fullName evidence="3">Catechol 2,3-dioxygenase</fullName>
    </submittedName>
</protein>
<feature type="domain" description="Glyoxalase/fosfomycin resistance/dioxygenase" evidence="2">
    <location>
        <begin position="8"/>
        <end position="117"/>
    </location>
</feature>
<dbReference type="InterPro" id="IPR004360">
    <property type="entry name" value="Glyas_Fos-R_dOase_dom"/>
</dbReference>
<keyword evidence="3" id="KW-0223">Dioxygenase</keyword>
<dbReference type="STRING" id="192903.SAMN04488513_101851"/>